<reference evidence="1 2" key="1">
    <citation type="submission" date="2017-11" db="EMBL/GenBank/DDBJ databases">
        <title>De novo assembly and phasing of dikaryotic genomes from two isolates of Puccinia coronata f. sp. avenae, the causal agent of oat crown rust.</title>
        <authorList>
            <person name="Miller M.E."/>
            <person name="Zhang Y."/>
            <person name="Omidvar V."/>
            <person name="Sperschneider J."/>
            <person name="Schwessinger B."/>
            <person name="Raley C."/>
            <person name="Palmer J.M."/>
            <person name="Garnica D."/>
            <person name="Upadhyaya N."/>
            <person name="Rathjen J."/>
            <person name="Taylor J.M."/>
            <person name="Park R.F."/>
            <person name="Dodds P.N."/>
            <person name="Hirsch C.D."/>
            <person name="Kianian S.F."/>
            <person name="Figueroa M."/>
        </authorList>
    </citation>
    <scope>NUCLEOTIDE SEQUENCE [LARGE SCALE GENOMIC DNA]</scope>
    <source>
        <strain evidence="1">12NC29</strain>
    </source>
</reference>
<dbReference type="OrthoDB" id="2445862at2759"/>
<dbReference type="Proteomes" id="UP000235388">
    <property type="component" value="Unassembled WGS sequence"/>
</dbReference>
<protein>
    <submittedName>
        <fullName evidence="1">Uncharacterized protein</fullName>
    </submittedName>
</protein>
<gene>
    <name evidence="1" type="ORF">PCANC_26735</name>
</gene>
<dbReference type="InterPro" id="IPR012337">
    <property type="entry name" value="RNaseH-like_sf"/>
</dbReference>
<keyword evidence="2" id="KW-1185">Reference proteome</keyword>
<dbReference type="AlphaFoldDB" id="A0A2N5RX60"/>
<dbReference type="STRING" id="200324.A0A2N5RX60"/>
<sequence>MVTVPSPIMTECQDILILEQPQVLRTQYVYHILNSIASNCLTHPTVAPIIEGNKLLVDYFSLNSFWNQQLETWHKVHDISPGILVTRFDNNHLSSHSVDVNFTNEGFKYCLEIASDPSFNSPQLPDYIVKLIQSAAPIDPSHLALKEHCIKTLNQHSALFQNDIYSISFFLNPFYRHVLERSLEDITKSILRVAKNWKLTRSEAISIREQLARYHGNLPPFTHQPQAQHQLRDTDALCYWTSLLNSPQTTTLKQFAIKVLEIVPCVSGINEPFSVVTQTEHDRLPQDLQPVQLDPTPGSDPSILSSENYLDRMFDSTLWHEIATNSAAGLSVTEVDESWELDDIMPLCSTK</sequence>
<dbReference type="EMBL" id="PGCJ01001420">
    <property type="protein sequence ID" value="PLW05568.1"/>
    <property type="molecule type" value="Genomic_DNA"/>
</dbReference>
<organism evidence="1 2">
    <name type="scientific">Puccinia coronata f. sp. avenae</name>
    <dbReference type="NCBI Taxonomy" id="200324"/>
    <lineage>
        <taxon>Eukaryota</taxon>
        <taxon>Fungi</taxon>
        <taxon>Dikarya</taxon>
        <taxon>Basidiomycota</taxon>
        <taxon>Pucciniomycotina</taxon>
        <taxon>Pucciniomycetes</taxon>
        <taxon>Pucciniales</taxon>
        <taxon>Pucciniaceae</taxon>
        <taxon>Puccinia</taxon>
    </lineage>
</organism>
<proteinExistence type="predicted"/>
<comment type="caution">
    <text evidence="1">The sequence shown here is derived from an EMBL/GenBank/DDBJ whole genome shotgun (WGS) entry which is preliminary data.</text>
</comment>
<evidence type="ECO:0000313" key="2">
    <source>
        <dbReference type="Proteomes" id="UP000235388"/>
    </source>
</evidence>
<accession>A0A2N5RX60</accession>
<evidence type="ECO:0000313" key="1">
    <source>
        <dbReference type="EMBL" id="PLW05568.1"/>
    </source>
</evidence>
<dbReference type="SUPFAM" id="SSF53098">
    <property type="entry name" value="Ribonuclease H-like"/>
    <property type="match status" value="1"/>
</dbReference>
<name>A0A2N5RX60_9BASI</name>